<evidence type="ECO:0000259" key="1">
    <source>
        <dbReference type="SMART" id="SM01321"/>
    </source>
</evidence>
<protein>
    <recommendedName>
        <fullName evidence="1">Transposase IS200-like domain-containing protein</fullName>
    </recommendedName>
</protein>
<dbReference type="PANTHER" id="PTHR34322:SF2">
    <property type="entry name" value="TRANSPOSASE IS200-LIKE DOMAIN-CONTAINING PROTEIN"/>
    <property type="match status" value="1"/>
</dbReference>
<dbReference type="GO" id="GO:0006313">
    <property type="term" value="P:DNA transposition"/>
    <property type="evidence" value="ECO:0007669"/>
    <property type="project" value="InterPro"/>
</dbReference>
<organism evidence="2 3">
    <name type="scientific">Candidatus Curtissbacteria bacterium GW2011_GWA1_41_11</name>
    <dbReference type="NCBI Taxonomy" id="1618409"/>
    <lineage>
        <taxon>Bacteria</taxon>
        <taxon>Candidatus Curtissiibacteriota</taxon>
    </lineage>
</organism>
<dbReference type="InterPro" id="IPR036515">
    <property type="entry name" value="Transposase_17_sf"/>
</dbReference>
<dbReference type="Proteomes" id="UP000034854">
    <property type="component" value="Unassembled WGS sequence"/>
</dbReference>
<name>A0A0G0XGI8_9BACT</name>
<evidence type="ECO:0000313" key="3">
    <source>
        <dbReference type="Proteomes" id="UP000034854"/>
    </source>
</evidence>
<gene>
    <name evidence="2" type="ORF">UU34_C0009G0020</name>
</gene>
<reference evidence="2 3" key="1">
    <citation type="journal article" date="2015" name="Nature">
        <title>rRNA introns, odd ribosomes, and small enigmatic genomes across a large radiation of phyla.</title>
        <authorList>
            <person name="Brown C.T."/>
            <person name="Hug L.A."/>
            <person name="Thomas B.C."/>
            <person name="Sharon I."/>
            <person name="Castelle C.J."/>
            <person name="Singh A."/>
            <person name="Wilkins M.J."/>
            <person name="Williams K.H."/>
            <person name="Banfield J.F."/>
        </authorList>
    </citation>
    <scope>NUCLEOTIDE SEQUENCE [LARGE SCALE GENOMIC DNA]</scope>
</reference>
<dbReference type="GO" id="GO:0004803">
    <property type="term" value="F:transposase activity"/>
    <property type="evidence" value="ECO:0007669"/>
    <property type="project" value="InterPro"/>
</dbReference>
<dbReference type="EMBL" id="LCAG01000009">
    <property type="protein sequence ID" value="KKR86852.1"/>
    <property type="molecule type" value="Genomic_DNA"/>
</dbReference>
<evidence type="ECO:0000313" key="2">
    <source>
        <dbReference type="EMBL" id="KKR86852.1"/>
    </source>
</evidence>
<proteinExistence type="predicted"/>
<sequence>MLRKEPLVTNHIYHIFNRGVNKGEIFFSDVDYQRFLYSAAHYLVNSTKFSHRSKLSDTGAESSKVGLSEPKVQILAYCLMPNHFHFLVNQLIENGITAYMSRLNNSYSHYVNVKYKRVGPLFQGRFKNVLIDTDEQLIHTSRYIHLNPLVSSIISKVEDYKWSSYLSYISEDEAMGKFGLCDPNPILSHFNSKDDYKKFVLDQEDYGRKLEQIKHLTYDYEG</sequence>
<dbReference type="AlphaFoldDB" id="A0A0G0XGI8"/>
<dbReference type="SUPFAM" id="SSF143422">
    <property type="entry name" value="Transposase IS200-like"/>
    <property type="match status" value="1"/>
</dbReference>
<dbReference type="SMART" id="SM01321">
    <property type="entry name" value="Y1_Tnp"/>
    <property type="match status" value="1"/>
</dbReference>
<accession>A0A0G0XGI8</accession>
<dbReference type="PANTHER" id="PTHR34322">
    <property type="entry name" value="TRANSPOSASE, Y1_TNP DOMAIN-CONTAINING"/>
    <property type="match status" value="1"/>
</dbReference>
<comment type="caution">
    <text evidence="2">The sequence shown here is derived from an EMBL/GenBank/DDBJ whole genome shotgun (WGS) entry which is preliminary data.</text>
</comment>
<feature type="domain" description="Transposase IS200-like" evidence="1">
    <location>
        <begin position="8"/>
        <end position="147"/>
    </location>
</feature>
<dbReference type="InterPro" id="IPR002686">
    <property type="entry name" value="Transposase_17"/>
</dbReference>
<dbReference type="Pfam" id="PF01797">
    <property type="entry name" value="Y1_Tnp"/>
    <property type="match status" value="1"/>
</dbReference>
<dbReference type="GO" id="GO:0003677">
    <property type="term" value="F:DNA binding"/>
    <property type="evidence" value="ECO:0007669"/>
    <property type="project" value="InterPro"/>
</dbReference>
<dbReference type="Gene3D" id="3.30.70.1290">
    <property type="entry name" value="Transposase IS200-like"/>
    <property type="match status" value="1"/>
</dbReference>